<protein>
    <recommendedName>
        <fullName evidence="2">BRCA2 OB1 domain-containing protein</fullName>
    </recommendedName>
</protein>
<organism evidence="3 4">
    <name type="scientific">Collybiopsis confluens</name>
    <dbReference type="NCBI Taxonomy" id="2823264"/>
    <lineage>
        <taxon>Eukaryota</taxon>
        <taxon>Fungi</taxon>
        <taxon>Dikarya</taxon>
        <taxon>Basidiomycota</taxon>
        <taxon>Agaricomycotina</taxon>
        <taxon>Agaricomycetes</taxon>
        <taxon>Agaricomycetidae</taxon>
        <taxon>Agaricales</taxon>
        <taxon>Marasmiineae</taxon>
        <taxon>Omphalotaceae</taxon>
        <taxon>Collybiopsis</taxon>
    </lineage>
</organism>
<dbReference type="SUPFAM" id="SSF81872">
    <property type="entry name" value="BRCA2 helical domain"/>
    <property type="match status" value="1"/>
</dbReference>
<dbReference type="EMBL" id="JAACJN010000029">
    <property type="protein sequence ID" value="KAF5388472.1"/>
    <property type="molecule type" value="Genomic_DNA"/>
</dbReference>
<name>A0A8H5HS31_9AGAR</name>
<evidence type="ECO:0000313" key="4">
    <source>
        <dbReference type="Proteomes" id="UP000518752"/>
    </source>
</evidence>
<feature type="region of interest" description="Disordered" evidence="1">
    <location>
        <begin position="313"/>
        <end position="334"/>
    </location>
</feature>
<keyword evidence="4" id="KW-1185">Reference proteome</keyword>
<dbReference type="PANTHER" id="PTHR11289:SF0">
    <property type="entry name" value="BREAST CANCER TYPE 2 SUSCEPTIBILITY PROTEIN"/>
    <property type="match status" value="1"/>
</dbReference>
<gene>
    <name evidence="3" type="ORF">D9757_004706</name>
</gene>
<dbReference type="InterPro" id="IPR015187">
    <property type="entry name" value="BRCA2_OB_1"/>
</dbReference>
<accession>A0A8H5HS31</accession>
<dbReference type="SUPFAM" id="SSF50249">
    <property type="entry name" value="Nucleic acid-binding proteins"/>
    <property type="match status" value="2"/>
</dbReference>
<dbReference type="Gene3D" id="2.40.50.140">
    <property type="entry name" value="Nucleic acid-binding proteins"/>
    <property type="match status" value="3"/>
</dbReference>
<dbReference type="Pfam" id="PF09103">
    <property type="entry name" value="BRCA-2_OB1"/>
    <property type="match status" value="1"/>
</dbReference>
<feature type="region of interest" description="Disordered" evidence="1">
    <location>
        <begin position="1"/>
        <end position="33"/>
    </location>
</feature>
<dbReference type="Proteomes" id="UP000518752">
    <property type="component" value="Unassembled WGS sequence"/>
</dbReference>
<feature type="region of interest" description="Disordered" evidence="1">
    <location>
        <begin position="238"/>
        <end position="263"/>
    </location>
</feature>
<dbReference type="GO" id="GO:0000724">
    <property type="term" value="P:double-strand break repair via homologous recombination"/>
    <property type="evidence" value="ECO:0007669"/>
    <property type="project" value="InterPro"/>
</dbReference>
<dbReference type="PANTHER" id="PTHR11289">
    <property type="entry name" value="BREAST CANCER TYPE 2 SUSCEPTIBILITY PROTEIN BRCA2"/>
    <property type="match status" value="1"/>
</dbReference>
<reference evidence="3 4" key="1">
    <citation type="journal article" date="2020" name="ISME J.">
        <title>Uncovering the hidden diversity of litter-decomposition mechanisms in mushroom-forming fungi.</title>
        <authorList>
            <person name="Floudas D."/>
            <person name="Bentzer J."/>
            <person name="Ahren D."/>
            <person name="Johansson T."/>
            <person name="Persson P."/>
            <person name="Tunlid A."/>
        </authorList>
    </citation>
    <scope>NUCLEOTIDE SEQUENCE [LARGE SCALE GENOMIC DNA]</scope>
    <source>
        <strain evidence="3 4">CBS 406.79</strain>
    </source>
</reference>
<feature type="domain" description="BRCA2 OB1" evidence="2">
    <location>
        <begin position="547"/>
        <end position="661"/>
    </location>
</feature>
<sequence>MTTASRRRYERSPASSPVRKRQKFVHSSPGYPELELSQDDLLALDEIEQRLSQTSHPAFQSSSKSKSVSAFSGFSVASAIPVNNHDDSEYAPRSSPDPPEEKDFSAWFESTDIPGSATFQTAKSASMFTAASPIGPSISLFSKASAVIDKMDSAMLGFRTEKGSGFIAPSAAALAEAEAKLRLWQDEEDQQGSPSSVRLPLRSVQHSIPEPGTCPPSHIYGFSTASYLTDNLASSSSKPSMFTSPLAEKTRSQNVDPNRPKPFKSPLVKAPKFFITPTKSSSAIPMFSSARSQHPLAAPPSNATPVRSKYATTSSTFTPSSSVTLSSTVSGQSTSQIRTTPAKFVTPFKKGMRPGEVGRSEFEARQKLHSCTPLQSMPSKAKPLYSSSVRILSVFDSSPPPHRLSLQESGLLPQQYTIDDMIDHNIVIEELSQITTPFLALCYSFYTSPQPSDSPSVSLDDQIGPAAALDKLLKHGCSRATKAWVDNAWFLILWKLAGMVALEPERENGLSTFGGGKERPRWSWDEVWKQLLYRYQREMNLGQRPPFHLISTQDHPASPPMVLCISSIIWPEESSSSDRRKVDLLPQLEVTDGWYRLKAQIDISMANAVKRGKLCVGRKIAVLDTERKDPLEPLEAYESTRLVLSGNSCQLAPWHAKLGFQPGPYVFTTHSLTPEGGIVALMDLVVLQVHPIAYLETQIGPDGHKFQDGPRSEADEAVCKEQWRRKREVAESKIYEAHEKKITRYLSYADRLDSKAGRSKCAVSVDPPDNIDSLYDELEDTEDAARVISSAQGHEAAWLAKHIREQLERDQEGDRAELQKEVNILCPPRNIRSFRVLIAQDSRTSRYPANRVAQVTVWDVLDVKLTEGKPGGQFEEGWRCLVTNLMPSAKTAWMGHEPRSQIFLFSY</sequence>
<dbReference type="InterPro" id="IPR036315">
    <property type="entry name" value="BRCA2_hlx_sf"/>
</dbReference>
<feature type="region of interest" description="Disordered" evidence="1">
    <location>
        <begin position="82"/>
        <end position="104"/>
    </location>
</feature>
<evidence type="ECO:0000313" key="3">
    <source>
        <dbReference type="EMBL" id="KAF5388472.1"/>
    </source>
</evidence>
<comment type="caution">
    <text evidence="3">The sequence shown here is derived from an EMBL/GenBank/DDBJ whole genome shotgun (WGS) entry which is preliminary data.</text>
</comment>
<evidence type="ECO:0000256" key="1">
    <source>
        <dbReference type="SAM" id="MobiDB-lite"/>
    </source>
</evidence>
<proteinExistence type="predicted"/>
<dbReference type="AlphaFoldDB" id="A0A8H5HS31"/>
<dbReference type="InterPro" id="IPR012340">
    <property type="entry name" value="NA-bd_OB-fold"/>
</dbReference>
<dbReference type="InterPro" id="IPR015525">
    <property type="entry name" value="BRCA2"/>
</dbReference>
<dbReference type="OrthoDB" id="21095at2759"/>
<dbReference type="CDD" id="cd04493">
    <property type="entry name" value="BRCA2DBD_OB1"/>
    <property type="match status" value="1"/>
</dbReference>
<evidence type="ECO:0000259" key="2">
    <source>
        <dbReference type="Pfam" id="PF09103"/>
    </source>
</evidence>
<dbReference type="GO" id="GO:0006355">
    <property type="term" value="P:regulation of DNA-templated transcription"/>
    <property type="evidence" value="ECO:0007669"/>
    <property type="project" value="TreeGrafter"/>
</dbReference>